<evidence type="ECO:0000256" key="4">
    <source>
        <dbReference type="ARBA" id="ARBA00023176"/>
    </source>
</evidence>
<dbReference type="AlphaFoldDB" id="A0A5K3FCW7"/>
<reference evidence="8" key="1">
    <citation type="submission" date="2019-11" db="UniProtKB">
        <authorList>
            <consortium name="WormBaseParasite"/>
        </authorList>
    </citation>
    <scope>IDENTIFICATION</scope>
</reference>
<accession>A0A5K3FCW7</accession>
<feature type="region of interest" description="Disordered" evidence="7">
    <location>
        <begin position="26"/>
        <end position="45"/>
    </location>
</feature>
<proteinExistence type="inferred from homology"/>
<evidence type="ECO:0000256" key="1">
    <source>
        <dbReference type="ARBA" id="ARBA00004180"/>
    </source>
</evidence>
<comment type="subcellular location">
    <subcellularLocation>
        <location evidence="1 6">Cytoplasmic vesicle membrane</location>
        <topology evidence="1 6">Peripheral membrane protein</topology>
        <orientation evidence="1 6">Cytoplasmic side</orientation>
    </subcellularLocation>
    <subcellularLocation>
        <location evidence="6">Membrane</location>
        <location evidence="6">Coated pit</location>
        <topology evidence="6">Peripheral membrane protein</topology>
        <orientation evidence="6">Cytoplasmic side</orientation>
    </subcellularLocation>
    <text evidence="6">Cytoplasmic face of coated pits and vesicles.</text>
</comment>
<dbReference type="PANTHER" id="PTHR10639:SF7">
    <property type="entry name" value="CLATHRIN LIGHT CHAIN"/>
    <property type="match status" value="1"/>
</dbReference>
<protein>
    <recommendedName>
        <fullName evidence="6">Clathrin light chain</fullName>
    </recommendedName>
</protein>
<evidence type="ECO:0000313" key="8">
    <source>
        <dbReference type="WBParaSite" id="MCU_007310-RA"/>
    </source>
</evidence>
<evidence type="ECO:0000256" key="3">
    <source>
        <dbReference type="ARBA" id="ARBA00023136"/>
    </source>
</evidence>
<feature type="region of interest" description="Disordered" evidence="7">
    <location>
        <begin position="68"/>
        <end position="96"/>
    </location>
</feature>
<evidence type="ECO:0000256" key="2">
    <source>
        <dbReference type="ARBA" id="ARBA00005263"/>
    </source>
</evidence>
<evidence type="ECO:0000256" key="6">
    <source>
        <dbReference type="RuleBase" id="RU363137"/>
    </source>
</evidence>
<keyword evidence="4 6" id="KW-0168">Coated pit</keyword>
<evidence type="ECO:0000256" key="7">
    <source>
        <dbReference type="SAM" id="MobiDB-lite"/>
    </source>
</evidence>
<keyword evidence="5 6" id="KW-0968">Cytoplasmic vesicle</keyword>
<comment type="similarity">
    <text evidence="2 6">Belongs to the clathrin light chain family.</text>
</comment>
<dbReference type="InterPro" id="IPR000996">
    <property type="entry name" value="Clathrin_L-chain"/>
</dbReference>
<name>A0A5K3FCW7_MESCO</name>
<dbReference type="GO" id="GO:0005198">
    <property type="term" value="F:structural molecule activity"/>
    <property type="evidence" value="ECO:0007669"/>
    <property type="project" value="InterPro"/>
</dbReference>
<dbReference type="GO" id="GO:0032050">
    <property type="term" value="F:clathrin heavy chain binding"/>
    <property type="evidence" value="ECO:0007669"/>
    <property type="project" value="TreeGrafter"/>
</dbReference>
<dbReference type="GO" id="GO:0030130">
    <property type="term" value="C:clathrin coat of trans-Golgi network vesicle"/>
    <property type="evidence" value="ECO:0007669"/>
    <property type="project" value="InterPro"/>
</dbReference>
<dbReference type="Pfam" id="PF01086">
    <property type="entry name" value="Clathrin_lg_ch"/>
    <property type="match status" value="1"/>
</dbReference>
<dbReference type="PANTHER" id="PTHR10639">
    <property type="entry name" value="CLATHRIN LIGHT CHAIN"/>
    <property type="match status" value="1"/>
</dbReference>
<sequence length="218" mass="23663">MAEDPVAAFLANEKAELGDITDELYNGAGTGSDVGSTGNLGEDDFSEIEAPEVPNIPEVVTSEAVHSVTTNSNNFNSLNGTQSRKSSTMSVPAKQESPILESWRANFDADIKSRDEREEKRLAELEANAKKELETWYAHYRQQQATKLADNRAEAPKDLSGKAYSGYSGPTPSVGDTAVWESVCGMCDLHAKNTKSTHDLSRMRGLLLNLKTPHTNSA</sequence>
<evidence type="ECO:0000256" key="5">
    <source>
        <dbReference type="ARBA" id="ARBA00023329"/>
    </source>
</evidence>
<organism evidence="8">
    <name type="scientific">Mesocestoides corti</name>
    <name type="common">Flatworm</name>
    <dbReference type="NCBI Taxonomy" id="53468"/>
    <lineage>
        <taxon>Eukaryota</taxon>
        <taxon>Metazoa</taxon>
        <taxon>Spiralia</taxon>
        <taxon>Lophotrochozoa</taxon>
        <taxon>Platyhelminthes</taxon>
        <taxon>Cestoda</taxon>
        <taxon>Eucestoda</taxon>
        <taxon>Cyclophyllidea</taxon>
        <taxon>Mesocestoididae</taxon>
        <taxon>Mesocestoides</taxon>
    </lineage>
</organism>
<dbReference type="WBParaSite" id="MCU_007310-RA">
    <property type="protein sequence ID" value="MCU_007310-RA"/>
    <property type="gene ID" value="MCU_007310"/>
</dbReference>
<feature type="compositionally biased region" description="Polar residues" evidence="7">
    <location>
        <begin position="68"/>
        <end position="90"/>
    </location>
</feature>
<dbReference type="GO" id="GO:0072583">
    <property type="term" value="P:clathrin-dependent endocytosis"/>
    <property type="evidence" value="ECO:0007669"/>
    <property type="project" value="TreeGrafter"/>
</dbReference>
<keyword evidence="3 6" id="KW-0472">Membrane</keyword>
<comment type="function">
    <text evidence="6">Clathrin is the major protein of the polyhedral coat of coated pits and vesicles.</text>
</comment>
<dbReference type="GO" id="GO:0030132">
    <property type="term" value="C:clathrin coat of coated pit"/>
    <property type="evidence" value="ECO:0007669"/>
    <property type="project" value="InterPro"/>
</dbReference>
<dbReference type="GO" id="GO:0006886">
    <property type="term" value="P:intracellular protein transport"/>
    <property type="evidence" value="ECO:0007669"/>
    <property type="project" value="InterPro"/>
</dbReference>